<accession>A0A6N7EZ84</accession>
<comment type="caution">
    <text evidence="18">The sequence shown here is derived from an EMBL/GenBank/DDBJ whole genome shotgun (WGS) entry which is preliminary data.</text>
</comment>
<dbReference type="GO" id="GO:0008270">
    <property type="term" value="F:zinc ion binding"/>
    <property type="evidence" value="ECO:0007669"/>
    <property type="project" value="UniProtKB-UniRule"/>
</dbReference>
<feature type="domain" description="Formamidopyrimidine-DNA glycosylase catalytic" evidence="17">
    <location>
        <begin position="2"/>
        <end position="142"/>
    </location>
</feature>
<dbReference type="InterPro" id="IPR035937">
    <property type="entry name" value="FPG_N"/>
</dbReference>
<dbReference type="EMBL" id="WHNW01000007">
    <property type="protein sequence ID" value="MPV86477.1"/>
    <property type="molecule type" value="Genomic_DNA"/>
</dbReference>
<comment type="catalytic activity">
    <reaction evidence="1 15">
        <text>Hydrolysis of DNA containing ring-opened 7-methylguanine residues, releasing 2,6-diamino-4-hydroxy-5-(N-methyl)formamidopyrimidine.</text>
        <dbReference type="EC" id="3.2.2.23"/>
    </reaction>
</comment>
<sequence>MPELPEVQTTVSGIAPYLVGQTVHELTFFRENLRYPLDTNWINKVSDKTIVSVYRRAKLIVMQLQNGVGDGSDNAEDNADDNADDNAGYLVWHLGMSGSLRIVDGTTPKKKHDHVALVVSRSADSNPNQSTVIRFHDPRRFGYLKYYDTAAAFYADIAHWGVEPLDDVFDGAYLYAKTRQKKQSIKNTIMDQSIVVGVGNIYACEALFMAGIAPHRGANRISLVRYERLAQTIKAVLLAAIEQGGTTLRDFVNAEANPGYFQQKLLVYGRHHQRCHVCHSLILSRQLGGRNSFYCPVCQT</sequence>
<dbReference type="SUPFAM" id="SSF81624">
    <property type="entry name" value="N-terminal domain of MutM-like DNA repair proteins"/>
    <property type="match status" value="1"/>
</dbReference>
<keyword evidence="8 15" id="KW-0862">Zinc</keyword>
<keyword evidence="5 15" id="KW-0227">DNA damage</keyword>
<evidence type="ECO:0000256" key="9">
    <source>
        <dbReference type="ARBA" id="ARBA00023125"/>
    </source>
</evidence>
<evidence type="ECO:0000256" key="5">
    <source>
        <dbReference type="ARBA" id="ARBA00022763"/>
    </source>
</evidence>
<feature type="binding site" evidence="15">
    <location>
        <position position="181"/>
    </location>
    <ligand>
        <name>DNA</name>
        <dbReference type="ChEBI" id="CHEBI:16991"/>
    </ligand>
</feature>
<protein>
    <recommendedName>
        <fullName evidence="15">Formamidopyrimidine-DNA glycosylase</fullName>
        <shortName evidence="15">Fapy-DNA glycosylase</shortName>
        <ecNumber evidence="15">3.2.2.23</ecNumber>
    </recommendedName>
    <alternativeName>
        <fullName evidence="15">DNA-(apurinic or apyrimidinic site) lyase MutM</fullName>
        <shortName evidence="15">AP lyase MutM</shortName>
        <ecNumber evidence="15">4.2.99.18</ecNumber>
    </alternativeName>
</protein>
<evidence type="ECO:0000256" key="14">
    <source>
        <dbReference type="ARBA" id="ARBA00044632"/>
    </source>
</evidence>
<feature type="domain" description="FPG-type" evidence="16">
    <location>
        <begin position="266"/>
        <end position="300"/>
    </location>
</feature>
<feature type="binding site" evidence="15">
    <location>
        <position position="112"/>
    </location>
    <ligand>
        <name>DNA</name>
        <dbReference type="ChEBI" id="CHEBI:16991"/>
    </ligand>
</feature>
<dbReference type="InterPro" id="IPR010979">
    <property type="entry name" value="Ribosomal_uS13-like_H2TH"/>
</dbReference>
<dbReference type="EC" id="3.2.2.23" evidence="15"/>
<dbReference type="InterPro" id="IPR020629">
    <property type="entry name" value="FPG_Glyclase"/>
</dbReference>
<organism evidence="18 19">
    <name type="scientific">Ostreibacterium oceani</name>
    <dbReference type="NCBI Taxonomy" id="2654998"/>
    <lineage>
        <taxon>Bacteria</taxon>
        <taxon>Pseudomonadati</taxon>
        <taxon>Pseudomonadota</taxon>
        <taxon>Gammaproteobacteria</taxon>
        <taxon>Cardiobacteriales</taxon>
        <taxon>Ostreibacteriaceae</taxon>
        <taxon>Ostreibacterium</taxon>
    </lineage>
</organism>
<dbReference type="NCBIfam" id="NF002211">
    <property type="entry name" value="PRK01103.1"/>
    <property type="match status" value="1"/>
</dbReference>
<evidence type="ECO:0000256" key="12">
    <source>
        <dbReference type="ARBA" id="ARBA00023268"/>
    </source>
</evidence>
<feature type="binding site" evidence="15">
    <location>
        <position position="139"/>
    </location>
    <ligand>
        <name>DNA</name>
        <dbReference type="ChEBI" id="CHEBI:16991"/>
    </ligand>
</feature>
<evidence type="ECO:0000256" key="15">
    <source>
        <dbReference type="HAMAP-Rule" id="MF_00103"/>
    </source>
</evidence>
<keyword evidence="7 15" id="KW-0378">Hydrolase</keyword>
<evidence type="ECO:0000256" key="6">
    <source>
        <dbReference type="ARBA" id="ARBA00022771"/>
    </source>
</evidence>
<evidence type="ECO:0000259" key="17">
    <source>
        <dbReference type="PROSITE" id="PS51068"/>
    </source>
</evidence>
<dbReference type="SMART" id="SM00898">
    <property type="entry name" value="Fapy_DNA_glyco"/>
    <property type="match status" value="1"/>
</dbReference>
<dbReference type="GO" id="GO:0034039">
    <property type="term" value="F:8-oxo-7,8-dihydroguanine DNA N-glycosylase activity"/>
    <property type="evidence" value="ECO:0007669"/>
    <property type="project" value="TreeGrafter"/>
</dbReference>
<evidence type="ECO:0000256" key="11">
    <source>
        <dbReference type="ARBA" id="ARBA00023239"/>
    </source>
</evidence>
<dbReference type="PANTHER" id="PTHR22993:SF9">
    <property type="entry name" value="FORMAMIDOPYRIMIDINE-DNA GLYCOSYLASE"/>
    <property type="match status" value="1"/>
</dbReference>
<dbReference type="Proteomes" id="UP000471298">
    <property type="component" value="Unassembled WGS sequence"/>
</dbReference>
<comment type="subunit">
    <text evidence="3 15">Monomer.</text>
</comment>
<evidence type="ECO:0000256" key="3">
    <source>
        <dbReference type="ARBA" id="ARBA00011245"/>
    </source>
</evidence>
<dbReference type="InParanoid" id="A0A6N7EZ84"/>
<dbReference type="GO" id="GO:0003684">
    <property type="term" value="F:damaged DNA binding"/>
    <property type="evidence" value="ECO:0007669"/>
    <property type="project" value="InterPro"/>
</dbReference>
<keyword evidence="10 15" id="KW-0234">DNA repair</keyword>
<keyword evidence="19" id="KW-1185">Reference proteome</keyword>
<evidence type="ECO:0000256" key="8">
    <source>
        <dbReference type="ARBA" id="ARBA00022833"/>
    </source>
</evidence>
<dbReference type="PROSITE" id="PS51066">
    <property type="entry name" value="ZF_FPG_2"/>
    <property type="match status" value="1"/>
</dbReference>
<dbReference type="PANTHER" id="PTHR22993">
    <property type="entry name" value="FORMAMIDOPYRIMIDINE-DNA GLYCOSYLASE"/>
    <property type="match status" value="1"/>
</dbReference>
<keyword evidence="4 15" id="KW-0479">Metal-binding</keyword>
<dbReference type="CDD" id="cd08966">
    <property type="entry name" value="EcFpg-like_N"/>
    <property type="match status" value="1"/>
</dbReference>
<comment type="cofactor">
    <cofactor evidence="15">
        <name>Zn(2+)</name>
        <dbReference type="ChEBI" id="CHEBI:29105"/>
    </cofactor>
    <text evidence="15">Binds 1 zinc ion per subunit.</text>
</comment>
<dbReference type="InterPro" id="IPR012319">
    <property type="entry name" value="FPG_cat"/>
</dbReference>
<dbReference type="FunCoup" id="A0A6N7EZ84">
    <property type="interactions" value="442"/>
</dbReference>
<comment type="similarity">
    <text evidence="2 15">Belongs to the FPG family.</text>
</comment>
<comment type="function">
    <text evidence="15">Involved in base excision repair of DNA damaged by oxidation or by mutagenic agents. Acts as DNA glycosylase that recognizes and removes damaged bases. Has a preference for oxidized purines, such as 7,8-dihydro-8-oxoguanine (8-oxoG). Has AP (apurinic/apyrimidinic) lyase activity and introduces nicks in the DNA strand. Cleaves the DNA backbone by beta-delta elimination to generate a single-strand break at the site of the removed base with both 3'- and 5'-phosphates.</text>
</comment>
<evidence type="ECO:0000259" key="16">
    <source>
        <dbReference type="PROSITE" id="PS51066"/>
    </source>
</evidence>
<proteinExistence type="inferred from homology"/>
<dbReference type="Pfam" id="PF06831">
    <property type="entry name" value="H2TH"/>
    <property type="match status" value="1"/>
</dbReference>
<keyword evidence="9 15" id="KW-0238">DNA-binding</keyword>
<feature type="active site" description="Proton donor; for delta-elimination activity" evidence="15">
    <location>
        <position position="290"/>
    </location>
</feature>
<dbReference type="SMART" id="SM01232">
    <property type="entry name" value="H2TH"/>
    <property type="match status" value="1"/>
</dbReference>
<dbReference type="PROSITE" id="PS51068">
    <property type="entry name" value="FPG_CAT"/>
    <property type="match status" value="1"/>
</dbReference>
<dbReference type="Gene3D" id="1.10.8.50">
    <property type="match status" value="1"/>
</dbReference>
<evidence type="ECO:0000313" key="19">
    <source>
        <dbReference type="Proteomes" id="UP000471298"/>
    </source>
</evidence>
<dbReference type="AlphaFoldDB" id="A0A6N7EZ84"/>
<dbReference type="SUPFAM" id="SSF46946">
    <property type="entry name" value="S13-like H2TH domain"/>
    <property type="match status" value="1"/>
</dbReference>
<dbReference type="GO" id="GO:0006284">
    <property type="term" value="P:base-excision repair"/>
    <property type="evidence" value="ECO:0007669"/>
    <property type="project" value="InterPro"/>
</dbReference>
<evidence type="ECO:0000256" key="2">
    <source>
        <dbReference type="ARBA" id="ARBA00009409"/>
    </source>
</evidence>
<dbReference type="SUPFAM" id="SSF57716">
    <property type="entry name" value="Glucocorticoid receptor-like (DNA-binding domain)"/>
    <property type="match status" value="1"/>
</dbReference>
<dbReference type="FunFam" id="1.10.8.50:FF:000003">
    <property type="entry name" value="Formamidopyrimidine-DNA glycosylase"/>
    <property type="match status" value="1"/>
</dbReference>
<feature type="active site" description="Proton donor; for beta-elimination activity" evidence="15">
    <location>
        <position position="58"/>
    </location>
</feature>
<dbReference type="PROSITE" id="PS01242">
    <property type="entry name" value="ZF_FPG_1"/>
    <property type="match status" value="1"/>
</dbReference>
<keyword evidence="13 15" id="KW-0326">Glycosidase</keyword>
<dbReference type="InterPro" id="IPR000214">
    <property type="entry name" value="Znf_DNA_glyclase/AP_lyase"/>
</dbReference>
<gene>
    <name evidence="15 18" type="primary">mutM</name>
    <name evidence="15" type="synonym">fpg</name>
    <name evidence="18" type="ORF">GCU85_07000</name>
</gene>
<name>A0A6N7EZ84_9GAMM</name>
<evidence type="ECO:0000256" key="13">
    <source>
        <dbReference type="ARBA" id="ARBA00023295"/>
    </source>
</evidence>
<dbReference type="GO" id="GO:0140078">
    <property type="term" value="F:class I DNA-(apurinic or apyrimidinic site) endonuclease activity"/>
    <property type="evidence" value="ECO:0007669"/>
    <property type="project" value="UniProtKB-EC"/>
</dbReference>
<evidence type="ECO:0000256" key="4">
    <source>
        <dbReference type="ARBA" id="ARBA00022723"/>
    </source>
</evidence>
<dbReference type="InterPro" id="IPR015887">
    <property type="entry name" value="DNA_glyclase_Znf_dom_DNA_BS"/>
</dbReference>
<reference evidence="18 19" key="1">
    <citation type="submission" date="2019-10" db="EMBL/GenBank/DDBJ databases">
        <title>Cardiobacteriales fam. a chemoheterotrophic member of the order Cardiobacteriales, and proposal of Cardiobacteriales fam. nov.</title>
        <authorList>
            <person name="Wang C."/>
        </authorList>
    </citation>
    <scope>NUCLEOTIDE SEQUENCE [LARGE SCALE GENOMIC DNA]</scope>
    <source>
        <strain evidence="18 19">ML27</strain>
    </source>
</reference>
<dbReference type="EC" id="4.2.99.18" evidence="15"/>
<dbReference type="InterPro" id="IPR015886">
    <property type="entry name" value="H2TH_FPG"/>
</dbReference>
<evidence type="ECO:0000256" key="10">
    <source>
        <dbReference type="ARBA" id="ARBA00023204"/>
    </source>
</evidence>
<feature type="active site" description="Schiff-base intermediate with DNA" evidence="15">
    <location>
        <position position="2"/>
    </location>
</feature>
<dbReference type="RefSeq" id="WP_152810469.1">
    <property type="nucleotide sequence ID" value="NZ_WHNW01000007.1"/>
</dbReference>
<keyword evidence="11 15" id="KW-0456">Lyase</keyword>
<dbReference type="NCBIfam" id="TIGR00577">
    <property type="entry name" value="fpg"/>
    <property type="match status" value="1"/>
</dbReference>
<dbReference type="Pfam" id="PF01149">
    <property type="entry name" value="Fapy_DNA_glyco"/>
    <property type="match status" value="1"/>
</dbReference>
<comment type="catalytic activity">
    <reaction evidence="14 15">
        <text>2'-deoxyribonucleotide-(2'-deoxyribose 5'-phosphate)-2'-deoxyribonucleotide-DNA = a 3'-end 2'-deoxyribonucleotide-(2,3-dehydro-2,3-deoxyribose 5'-phosphate)-DNA + a 5'-end 5'-phospho-2'-deoxyribonucleoside-DNA + H(+)</text>
        <dbReference type="Rhea" id="RHEA:66592"/>
        <dbReference type="Rhea" id="RHEA-COMP:13180"/>
        <dbReference type="Rhea" id="RHEA-COMP:16897"/>
        <dbReference type="Rhea" id="RHEA-COMP:17067"/>
        <dbReference type="ChEBI" id="CHEBI:15378"/>
        <dbReference type="ChEBI" id="CHEBI:136412"/>
        <dbReference type="ChEBI" id="CHEBI:157695"/>
        <dbReference type="ChEBI" id="CHEBI:167181"/>
        <dbReference type="EC" id="4.2.99.18"/>
    </reaction>
</comment>
<keyword evidence="12 15" id="KW-0511">Multifunctional enzyme</keyword>
<evidence type="ECO:0000256" key="1">
    <source>
        <dbReference type="ARBA" id="ARBA00001668"/>
    </source>
</evidence>
<evidence type="ECO:0000256" key="7">
    <source>
        <dbReference type="ARBA" id="ARBA00022801"/>
    </source>
</evidence>
<feature type="active site" description="Proton donor" evidence="15">
    <location>
        <position position="3"/>
    </location>
</feature>
<evidence type="ECO:0000313" key="18">
    <source>
        <dbReference type="EMBL" id="MPV86477.1"/>
    </source>
</evidence>
<keyword evidence="6 15" id="KW-0863">Zinc-finger</keyword>
<dbReference type="Gene3D" id="3.20.190.10">
    <property type="entry name" value="MutM-like, N-terminal"/>
    <property type="match status" value="1"/>
</dbReference>
<dbReference type="HAMAP" id="MF_00103">
    <property type="entry name" value="Fapy_DNA_glycosyl"/>
    <property type="match status" value="1"/>
</dbReference>